<dbReference type="Proteomes" id="UP000828390">
    <property type="component" value="Unassembled WGS sequence"/>
</dbReference>
<organism evidence="2 3">
    <name type="scientific">Dreissena polymorpha</name>
    <name type="common">Zebra mussel</name>
    <name type="synonym">Mytilus polymorpha</name>
    <dbReference type="NCBI Taxonomy" id="45954"/>
    <lineage>
        <taxon>Eukaryota</taxon>
        <taxon>Metazoa</taxon>
        <taxon>Spiralia</taxon>
        <taxon>Lophotrochozoa</taxon>
        <taxon>Mollusca</taxon>
        <taxon>Bivalvia</taxon>
        <taxon>Autobranchia</taxon>
        <taxon>Heteroconchia</taxon>
        <taxon>Euheterodonta</taxon>
        <taxon>Imparidentia</taxon>
        <taxon>Neoheterodontei</taxon>
        <taxon>Myida</taxon>
        <taxon>Dreissenoidea</taxon>
        <taxon>Dreissenidae</taxon>
        <taxon>Dreissena</taxon>
    </lineage>
</organism>
<reference evidence="2" key="1">
    <citation type="journal article" date="2019" name="bioRxiv">
        <title>The Genome of the Zebra Mussel, Dreissena polymorpha: A Resource for Invasive Species Research.</title>
        <authorList>
            <person name="McCartney M.A."/>
            <person name="Auch B."/>
            <person name="Kono T."/>
            <person name="Mallez S."/>
            <person name="Zhang Y."/>
            <person name="Obille A."/>
            <person name="Becker A."/>
            <person name="Abrahante J.E."/>
            <person name="Garbe J."/>
            <person name="Badalamenti J.P."/>
            <person name="Herman A."/>
            <person name="Mangelson H."/>
            <person name="Liachko I."/>
            <person name="Sullivan S."/>
            <person name="Sone E.D."/>
            <person name="Koren S."/>
            <person name="Silverstein K.A.T."/>
            <person name="Beckman K.B."/>
            <person name="Gohl D.M."/>
        </authorList>
    </citation>
    <scope>NUCLEOTIDE SEQUENCE</scope>
    <source>
        <strain evidence="2">Duluth1</strain>
        <tissue evidence="2">Whole animal</tissue>
    </source>
</reference>
<comment type="caution">
    <text evidence="2">The sequence shown here is derived from an EMBL/GenBank/DDBJ whole genome shotgun (WGS) entry which is preliminary data.</text>
</comment>
<accession>A0A9D4QKN0</accession>
<evidence type="ECO:0000313" key="2">
    <source>
        <dbReference type="EMBL" id="KAH3833850.1"/>
    </source>
</evidence>
<feature type="region of interest" description="Disordered" evidence="1">
    <location>
        <begin position="31"/>
        <end position="57"/>
    </location>
</feature>
<evidence type="ECO:0000256" key="1">
    <source>
        <dbReference type="SAM" id="MobiDB-lite"/>
    </source>
</evidence>
<dbReference type="AlphaFoldDB" id="A0A9D4QKN0"/>
<proteinExistence type="predicted"/>
<name>A0A9D4QKN0_DREPO</name>
<reference evidence="2" key="2">
    <citation type="submission" date="2020-11" db="EMBL/GenBank/DDBJ databases">
        <authorList>
            <person name="McCartney M.A."/>
            <person name="Auch B."/>
            <person name="Kono T."/>
            <person name="Mallez S."/>
            <person name="Becker A."/>
            <person name="Gohl D.M."/>
            <person name="Silverstein K.A.T."/>
            <person name="Koren S."/>
            <person name="Bechman K.B."/>
            <person name="Herman A."/>
            <person name="Abrahante J.E."/>
            <person name="Garbe J."/>
        </authorList>
    </citation>
    <scope>NUCLEOTIDE SEQUENCE</scope>
    <source>
        <strain evidence="2">Duluth1</strain>
        <tissue evidence="2">Whole animal</tissue>
    </source>
</reference>
<protein>
    <submittedName>
        <fullName evidence="2">Uncharacterized protein</fullName>
    </submittedName>
</protein>
<feature type="region of interest" description="Disordered" evidence="1">
    <location>
        <begin position="73"/>
        <end position="108"/>
    </location>
</feature>
<evidence type="ECO:0000313" key="3">
    <source>
        <dbReference type="Proteomes" id="UP000828390"/>
    </source>
</evidence>
<sequence length="138" mass="15269">MSPEIPLGPVGHKRTCPPRFDWARRDIQGHVLRDSTGPDGIYKDMSPEIPLGPVGHTRTCSPIFRSVRWDGGTYKDMSTEKHGPGGTYKDMSPEIPLGPPGGTYKAMSPEIPMSPVGHTRTCPPRFHFARWDIQGHVP</sequence>
<dbReference type="EMBL" id="JAIWYP010000004">
    <property type="protein sequence ID" value="KAH3833850.1"/>
    <property type="molecule type" value="Genomic_DNA"/>
</dbReference>
<keyword evidence="3" id="KW-1185">Reference proteome</keyword>
<gene>
    <name evidence="2" type="ORF">DPMN_107166</name>
</gene>